<sequence>MPEEAVKTGKKPAPPSFLERYVLGNLMHYCNGSNEKPDKPLLVTISVSHFCERARWALDLSPLWDDYMEDSHAPGMHMPQTNRLTDFQNTSTPMMKLPGTNQLIEGSDEILKYLAETYPECGFLYPHGHEIEILEWEHLFADTIGVLDRKWAYTHLLCMADEDDQKRLTEMNGPFMAQSGGTLERVLFGMAWPVIGKQIKRQFKLSKEKEAELVQQLDEIMDKVNRALADGREYLVGDRFTAADLTFASLAYPFLAPPEMGDVSPCPTIGGKRYLEDLLQGPLKLYMERVEGWQATPAGKLALRVYRNHRFSVKGDVRAGEMVRLSRNSEW</sequence>
<keyword evidence="3" id="KW-1185">Reference proteome</keyword>
<dbReference type="InterPro" id="IPR036282">
    <property type="entry name" value="Glutathione-S-Trfase_C_sf"/>
</dbReference>
<organism evidence="2 3">
    <name type="scientific">Sphaeroforma arctica JP610</name>
    <dbReference type="NCBI Taxonomy" id="667725"/>
    <lineage>
        <taxon>Eukaryota</taxon>
        <taxon>Ichthyosporea</taxon>
        <taxon>Ichthyophonida</taxon>
        <taxon>Sphaeroforma</taxon>
    </lineage>
</organism>
<dbReference type="SUPFAM" id="SSF52833">
    <property type="entry name" value="Thioredoxin-like"/>
    <property type="match status" value="1"/>
</dbReference>
<dbReference type="Proteomes" id="UP000054560">
    <property type="component" value="Unassembled WGS sequence"/>
</dbReference>
<dbReference type="GeneID" id="25908645"/>
<dbReference type="InterPro" id="IPR004045">
    <property type="entry name" value="Glutathione_S-Trfase_N"/>
</dbReference>
<dbReference type="OrthoDB" id="9988732at2759"/>
<dbReference type="SUPFAM" id="SSF47616">
    <property type="entry name" value="GST C-terminal domain-like"/>
    <property type="match status" value="1"/>
</dbReference>
<proteinExistence type="predicted"/>
<name>A0A0L0FRS4_9EUKA</name>
<accession>A0A0L0FRS4</accession>
<dbReference type="Gene3D" id="1.20.1050.10">
    <property type="match status" value="1"/>
</dbReference>
<protein>
    <recommendedName>
        <fullName evidence="1">GST N-terminal domain-containing protein</fullName>
    </recommendedName>
</protein>
<evidence type="ECO:0000313" key="3">
    <source>
        <dbReference type="Proteomes" id="UP000054560"/>
    </source>
</evidence>
<dbReference type="InterPro" id="IPR036249">
    <property type="entry name" value="Thioredoxin-like_sf"/>
</dbReference>
<dbReference type="Pfam" id="PF13417">
    <property type="entry name" value="GST_N_3"/>
    <property type="match status" value="1"/>
</dbReference>
<evidence type="ECO:0000313" key="2">
    <source>
        <dbReference type="EMBL" id="KNC79465.1"/>
    </source>
</evidence>
<feature type="domain" description="GST N-terminal" evidence="1">
    <location>
        <begin position="42"/>
        <end position="120"/>
    </location>
</feature>
<dbReference type="EMBL" id="KQ242300">
    <property type="protein sequence ID" value="KNC79465.1"/>
    <property type="molecule type" value="Genomic_DNA"/>
</dbReference>
<dbReference type="Pfam" id="PF13410">
    <property type="entry name" value="GST_C_2"/>
    <property type="match status" value="1"/>
</dbReference>
<reference evidence="2 3" key="1">
    <citation type="submission" date="2011-02" db="EMBL/GenBank/DDBJ databases">
        <title>The Genome Sequence of Sphaeroforma arctica JP610.</title>
        <authorList>
            <consortium name="The Broad Institute Genome Sequencing Platform"/>
            <person name="Russ C."/>
            <person name="Cuomo C."/>
            <person name="Young S.K."/>
            <person name="Zeng Q."/>
            <person name="Gargeya S."/>
            <person name="Alvarado L."/>
            <person name="Berlin A."/>
            <person name="Chapman S.B."/>
            <person name="Chen Z."/>
            <person name="Freedman E."/>
            <person name="Gellesch M."/>
            <person name="Goldberg J."/>
            <person name="Griggs A."/>
            <person name="Gujja S."/>
            <person name="Heilman E."/>
            <person name="Heiman D."/>
            <person name="Howarth C."/>
            <person name="Mehta T."/>
            <person name="Neiman D."/>
            <person name="Pearson M."/>
            <person name="Roberts A."/>
            <person name="Saif S."/>
            <person name="Shea T."/>
            <person name="Shenoy N."/>
            <person name="Sisk P."/>
            <person name="Stolte C."/>
            <person name="Sykes S."/>
            <person name="White J."/>
            <person name="Yandava C."/>
            <person name="Burger G."/>
            <person name="Gray M.W."/>
            <person name="Holland P.W.H."/>
            <person name="King N."/>
            <person name="Lang F.B.F."/>
            <person name="Roger A.J."/>
            <person name="Ruiz-Trillo I."/>
            <person name="Haas B."/>
            <person name="Nusbaum C."/>
            <person name="Birren B."/>
        </authorList>
    </citation>
    <scope>NUCLEOTIDE SEQUENCE [LARGE SCALE GENOMIC DNA]</scope>
    <source>
        <strain evidence="2 3">JP610</strain>
    </source>
</reference>
<dbReference type="eggNOG" id="ENOG502S5BK">
    <property type="taxonomic scope" value="Eukaryota"/>
</dbReference>
<gene>
    <name evidence="2" type="ORF">SARC_08141</name>
</gene>
<evidence type="ECO:0000259" key="1">
    <source>
        <dbReference type="Pfam" id="PF13417"/>
    </source>
</evidence>
<dbReference type="RefSeq" id="XP_014153367.1">
    <property type="nucleotide sequence ID" value="XM_014297892.1"/>
</dbReference>
<dbReference type="AlphaFoldDB" id="A0A0L0FRS4"/>